<dbReference type="RefSeq" id="WP_202089620.1">
    <property type="nucleotide sequence ID" value="NZ_JAELVM010000001.1"/>
</dbReference>
<name>A0ABS1QCF4_9FLAO</name>
<evidence type="ECO:0000313" key="2">
    <source>
        <dbReference type="Proteomes" id="UP000661696"/>
    </source>
</evidence>
<comment type="caution">
    <text evidence="1">The sequence shown here is derived from an EMBL/GenBank/DDBJ whole genome shotgun (WGS) entry which is preliminary data.</text>
</comment>
<keyword evidence="2" id="KW-1185">Reference proteome</keyword>
<sequence length="129" mass="14340">MPSTGDSFITTLKQAHLEWGNHRHTLSRGIVYGEGYLQIPAFIARDFDITNSNSQNNNIYTCSSSDGFLTNVQLKSTGCSRAGSIHAKQFHGSRNLKLLGSWYAHINAQIGDKIRIDFISPTEILITKI</sequence>
<gene>
    <name evidence="1" type="ORF">JET18_05555</name>
</gene>
<reference evidence="1 2" key="1">
    <citation type="submission" date="2020-12" db="EMBL/GenBank/DDBJ databases">
        <title>Chryseobacterium endoalhailicus sp. nov., isolated from seed of leguminous plant.</title>
        <authorList>
            <person name="Zhang X."/>
        </authorList>
    </citation>
    <scope>NUCLEOTIDE SEQUENCE [LARGE SCALE GENOMIC DNA]</scope>
    <source>
        <strain evidence="1 2">L7</strain>
    </source>
</reference>
<dbReference type="Proteomes" id="UP000661696">
    <property type="component" value="Unassembled WGS sequence"/>
</dbReference>
<organism evidence="1 2">
    <name type="scientific">Chryseobacterium endalhagicum</name>
    <dbReference type="NCBI Taxonomy" id="2797638"/>
    <lineage>
        <taxon>Bacteria</taxon>
        <taxon>Pseudomonadati</taxon>
        <taxon>Bacteroidota</taxon>
        <taxon>Flavobacteriia</taxon>
        <taxon>Flavobacteriales</taxon>
        <taxon>Weeksellaceae</taxon>
        <taxon>Chryseobacterium group</taxon>
        <taxon>Chryseobacterium</taxon>
    </lineage>
</organism>
<protein>
    <submittedName>
        <fullName evidence="1">Uncharacterized protein</fullName>
    </submittedName>
</protein>
<accession>A0ABS1QCF4</accession>
<evidence type="ECO:0000313" key="1">
    <source>
        <dbReference type="EMBL" id="MBL1220293.1"/>
    </source>
</evidence>
<dbReference type="EMBL" id="JAELVM010000001">
    <property type="protein sequence ID" value="MBL1220293.1"/>
    <property type="molecule type" value="Genomic_DNA"/>
</dbReference>
<proteinExistence type="predicted"/>